<name>A0A9P0KWG6_ACAOB</name>
<gene>
    <name evidence="2" type="ORF">ACAOBT_LOCUS15404</name>
</gene>
<sequence length="125" mass="13393">MGKTTLLIIAALSLCLCEAGVIKEDEGLQSNLVICPTPPTTTSNLLIDTEINEPAHWGVIERTYAYPEAGFFSAKIACILVQDLSTDGKGGTVSTVEGGLNAMRLVIKLRSTSGHGLHYRIQIYS</sequence>
<proteinExistence type="predicted"/>
<feature type="signal peptide" evidence="1">
    <location>
        <begin position="1"/>
        <end position="19"/>
    </location>
</feature>
<dbReference type="EMBL" id="CAKOFQ010006932">
    <property type="protein sequence ID" value="CAH1983148.1"/>
    <property type="molecule type" value="Genomic_DNA"/>
</dbReference>
<evidence type="ECO:0008006" key="4">
    <source>
        <dbReference type="Google" id="ProtNLM"/>
    </source>
</evidence>
<evidence type="ECO:0000256" key="1">
    <source>
        <dbReference type="SAM" id="SignalP"/>
    </source>
</evidence>
<comment type="caution">
    <text evidence="2">The sequence shown here is derived from an EMBL/GenBank/DDBJ whole genome shotgun (WGS) entry which is preliminary data.</text>
</comment>
<accession>A0A9P0KWG6</accession>
<reference evidence="2" key="1">
    <citation type="submission" date="2022-03" db="EMBL/GenBank/DDBJ databases">
        <authorList>
            <person name="Sayadi A."/>
        </authorList>
    </citation>
    <scope>NUCLEOTIDE SEQUENCE</scope>
</reference>
<organism evidence="2 3">
    <name type="scientific">Acanthoscelides obtectus</name>
    <name type="common">Bean weevil</name>
    <name type="synonym">Bruchus obtectus</name>
    <dbReference type="NCBI Taxonomy" id="200917"/>
    <lineage>
        <taxon>Eukaryota</taxon>
        <taxon>Metazoa</taxon>
        <taxon>Ecdysozoa</taxon>
        <taxon>Arthropoda</taxon>
        <taxon>Hexapoda</taxon>
        <taxon>Insecta</taxon>
        <taxon>Pterygota</taxon>
        <taxon>Neoptera</taxon>
        <taxon>Endopterygota</taxon>
        <taxon>Coleoptera</taxon>
        <taxon>Polyphaga</taxon>
        <taxon>Cucujiformia</taxon>
        <taxon>Chrysomeloidea</taxon>
        <taxon>Chrysomelidae</taxon>
        <taxon>Bruchinae</taxon>
        <taxon>Bruchini</taxon>
        <taxon>Acanthoscelides</taxon>
    </lineage>
</organism>
<dbReference type="OrthoDB" id="6720030at2759"/>
<evidence type="ECO:0000313" key="2">
    <source>
        <dbReference type="EMBL" id="CAH1983148.1"/>
    </source>
</evidence>
<keyword evidence="1" id="KW-0732">Signal</keyword>
<keyword evidence="3" id="KW-1185">Reference proteome</keyword>
<dbReference type="Proteomes" id="UP001152888">
    <property type="component" value="Unassembled WGS sequence"/>
</dbReference>
<protein>
    <recommendedName>
        <fullName evidence="4">Salivary secreted peptide</fullName>
    </recommendedName>
</protein>
<dbReference type="AlphaFoldDB" id="A0A9P0KWG6"/>
<feature type="chain" id="PRO_5040360405" description="Salivary secreted peptide" evidence="1">
    <location>
        <begin position="20"/>
        <end position="125"/>
    </location>
</feature>
<dbReference type="Pfam" id="PF15868">
    <property type="entry name" value="MBF2"/>
    <property type="match status" value="1"/>
</dbReference>
<dbReference type="InterPro" id="IPR031734">
    <property type="entry name" value="MBF2"/>
</dbReference>
<evidence type="ECO:0000313" key="3">
    <source>
        <dbReference type="Proteomes" id="UP001152888"/>
    </source>
</evidence>